<reference evidence="1 2" key="1">
    <citation type="submission" date="2019-06" db="EMBL/GenBank/DDBJ databases">
        <title>Sequencing the genomes of 1000 actinobacteria strains.</title>
        <authorList>
            <person name="Klenk H.-P."/>
        </authorList>
    </citation>
    <scope>NUCLEOTIDE SEQUENCE [LARGE SCALE GENOMIC DNA]</scope>
    <source>
        <strain evidence="1 2">DSM 45301</strain>
    </source>
</reference>
<protein>
    <submittedName>
        <fullName evidence="1">Uncharacterized protein</fullName>
    </submittedName>
</protein>
<proteinExistence type="predicted"/>
<accession>A0A543CYG3</accession>
<comment type="caution">
    <text evidence="1">The sequence shown here is derived from an EMBL/GenBank/DDBJ whole genome shotgun (WGS) entry which is preliminary data.</text>
</comment>
<gene>
    <name evidence="1" type="ORF">FB558_8002</name>
</gene>
<dbReference type="AlphaFoldDB" id="A0A543CYG3"/>
<evidence type="ECO:0000313" key="2">
    <source>
        <dbReference type="Proteomes" id="UP000315677"/>
    </source>
</evidence>
<name>A0A543CYG3_9PSEU</name>
<evidence type="ECO:0000313" key="1">
    <source>
        <dbReference type="EMBL" id="TQM02140.1"/>
    </source>
</evidence>
<sequence length="328" mass="33101">MTLGACAAPAASAPPAPPAAPQALRVLIATNEPWGTYHAEPLLAEAQRRGWTLTQLVPDLSEIDADEQVPVAVPGAFPEADLLVVTGAGDWPADCLAQLPALPVVASSLAYLLPQEAPRAGEVRSRTRTATASSSAEAASFRAHLGLTGEVRVVGSAQTDGLPARAAEPGTVLVLTSVTREDATGAAAPGAQLLLDSARHLAAAGRRVVVGLHPREDRALWSEYEISPVPSVRASAAAEVAIGIPGTVFPLVAAVGTPLVGCVDPALEVPDYLRAVCSAVIDDAAAAVAAVDSARPLAPDALTAAVGPIGGSAGRLLDVWGEAVVAGR</sequence>
<dbReference type="Proteomes" id="UP000315677">
    <property type="component" value="Unassembled WGS sequence"/>
</dbReference>
<keyword evidence="2" id="KW-1185">Reference proteome</keyword>
<organism evidence="1 2">
    <name type="scientific">Pseudonocardia kunmingensis</name>
    <dbReference type="NCBI Taxonomy" id="630975"/>
    <lineage>
        <taxon>Bacteria</taxon>
        <taxon>Bacillati</taxon>
        <taxon>Actinomycetota</taxon>
        <taxon>Actinomycetes</taxon>
        <taxon>Pseudonocardiales</taxon>
        <taxon>Pseudonocardiaceae</taxon>
        <taxon>Pseudonocardia</taxon>
    </lineage>
</organism>
<dbReference type="EMBL" id="VFPA01000007">
    <property type="protein sequence ID" value="TQM02140.1"/>
    <property type="molecule type" value="Genomic_DNA"/>
</dbReference>